<dbReference type="InterPro" id="IPR001509">
    <property type="entry name" value="Epimerase_deHydtase"/>
</dbReference>
<dbReference type="Gene3D" id="3.40.50.720">
    <property type="entry name" value="NAD(P)-binding Rossmann-like Domain"/>
    <property type="match status" value="1"/>
</dbReference>
<dbReference type="InterPro" id="IPR023393">
    <property type="entry name" value="START-like_dom_sf"/>
</dbReference>
<dbReference type="OrthoDB" id="9801773at2"/>
<protein>
    <recommendedName>
        <fullName evidence="6">TIGR01777 family protein</fullName>
    </recommendedName>
</protein>
<feature type="domain" description="NAD-dependent epimerase/dehydratase" evidence="2">
    <location>
        <begin position="154"/>
        <end position="357"/>
    </location>
</feature>
<dbReference type="SUPFAM" id="SSF55961">
    <property type="entry name" value="Bet v1-like"/>
    <property type="match status" value="1"/>
</dbReference>
<organism evidence="4 5">
    <name type="scientific">Segniliparus rotundus (strain ATCC BAA-972 / CDC 1076 / CIP 108378 / DSM 44985 / JCM 13578)</name>
    <dbReference type="NCBI Taxonomy" id="640132"/>
    <lineage>
        <taxon>Bacteria</taxon>
        <taxon>Bacillati</taxon>
        <taxon>Actinomycetota</taxon>
        <taxon>Actinomycetes</taxon>
        <taxon>Mycobacteriales</taxon>
        <taxon>Segniliparaceae</taxon>
        <taxon>Segniliparus</taxon>
    </lineage>
</organism>
<evidence type="ECO:0000259" key="2">
    <source>
        <dbReference type="Pfam" id="PF01370"/>
    </source>
</evidence>
<dbReference type="KEGG" id="srt:Srot_0438"/>
<dbReference type="STRING" id="640132.Srot_0438"/>
<dbReference type="Gene3D" id="3.30.530.20">
    <property type="match status" value="1"/>
</dbReference>
<dbReference type="PANTHER" id="PTHR11092:SF0">
    <property type="entry name" value="EPIMERASE FAMILY PROTEIN SDR39U1"/>
    <property type="match status" value="1"/>
</dbReference>
<dbReference type="HOGENOM" id="CLU_047373_4_0_11"/>
<dbReference type="eggNOG" id="COG4276">
    <property type="taxonomic scope" value="Bacteria"/>
</dbReference>
<dbReference type="PANTHER" id="PTHR11092">
    <property type="entry name" value="SUGAR NUCLEOTIDE EPIMERASE RELATED"/>
    <property type="match status" value="1"/>
</dbReference>
<dbReference type="AlphaFoldDB" id="D6ZBU8"/>
<dbReference type="SUPFAM" id="SSF51735">
    <property type="entry name" value="NAD(P)-binding Rossmann-fold domains"/>
    <property type="match status" value="1"/>
</dbReference>
<name>D6ZBU8_SEGRD</name>
<dbReference type="eggNOG" id="COG1090">
    <property type="taxonomic scope" value="Bacteria"/>
</dbReference>
<dbReference type="Proteomes" id="UP000002247">
    <property type="component" value="Chromosome"/>
</dbReference>
<evidence type="ECO:0000313" key="4">
    <source>
        <dbReference type="EMBL" id="ADG96925.1"/>
    </source>
</evidence>
<comment type="similarity">
    <text evidence="1">Belongs to the NAD(P)-dependent epimerase/dehydratase family. SDR39U1 subfamily.</text>
</comment>
<dbReference type="EMBL" id="CP001958">
    <property type="protein sequence ID" value="ADG96925.1"/>
    <property type="molecule type" value="Genomic_DNA"/>
</dbReference>
<evidence type="ECO:0000256" key="1">
    <source>
        <dbReference type="ARBA" id="ARBA00009353"/>
    </source>
</evidence>
<evidence type="ECO:0000313" key="5">
    <source>
        <dbReference type="Proteomes" id="UP000002247"/>
    </source>
</evidence>
<accession>D6ZBU8</accession>
<dbReference type="Pfam" id="PF01370">
    <property type="entry name" value="Epimerase"/>
    <property type="match status" value="1"/>
</dbReference>
<dbReference type="InterPro" id="IPR013549">
    <property type="entry name" value="DUF1731"/>
</dbReference>
<sequence length="452" mass="48490">MRYKVSSVVQAPPEEVFAWFAAPGAAQRLTPPWSGVRFEREADDLADGRAVLRLPLGARWTAEHDPAGFVPGRQFVDEASSFPVRQLTGGWRHVHTFTPVGDGATLVGDEVSSFAPGRVLRPVFAFRHRQLAGDLAALRRARAWRDAQAPPLTVAVTGSGGTVGQALSALLTTSGHRVVKLVRRGPRHPGERRWDVDEPAADLLDGVDVVVHLAGESIAGRFDAEHRRAVFDSRVGPTRKLAERVAGSKSTSALVCASAVGVYGADRGDLALDEDAERGDGFLAEVVVAWESACAPAKEAGTRVAHIRTGVVQSGQGGVLRLLWPLFWLGLGGKLGDGAQWLAWIALDDLVDIYRRAVVDEDLRGPVNAVAPQPVRNAAYTKALADVLGRFAVLPVPKFGPRLLLGAEGAAELAFASQRVVPARLQKLGHTFRYPAIREALAHELGRETPPE</sequence>
<evidence type="ECO:0008006" key="6">
    <source>
        <dbReference type="Google" id="ProtNLM"/>
    </source>
</evidence>
<gene>
    <name evidence="4" type="ordered locus">Srot_0438</name>
</gene>
<keyword evidence="5" id="KW-1185">Reference proteome</keyword>
<dbReference type="Pfam" id="PF08338">
    <property type="entry name" value="DUF1731"/>
    <property type="match status" value="1"/>
</dbReference>
<dbReference type="InterPro" id="IPR036291">
    <property type="entry name" value="NAD(P)-bd_dom_sf"/>
</dbReference>
<dbReference type="RefSeq" id="WP_013137381.1">
    <property type="nucleotide sequence ID" value="NC_014168.1"/>
</dbReference>
<proteinExistence type="inferred from homology"/>
<reference evidence="4 5" key="1">
    <citation type="journal article" date="2010" name="Stand. Genomic Sci.">
        <title>Complete genome sequence of Segniliparus rotundus type strain (CDC 1076).</title>
        <authorList>
            <person name="Sikorski J."/>
            <person name="Lapidus A."/>
            <person name="Copeland A."/>
            <person name="Misra M."/>
            <person name="Glavina Del Rio T."/>
            <person name="Nolan M."/>
            <person name="Lucas S."/>
            <person name="Chen F."/>
            <person name="Tice H."/>
            <person name="Cheng J.F."/>
            <person name="Jando M."/>
            <person name="Schneider S."/>
            <person name="Bruce D."/>
            <person name="Goodwin L."/>
            <person name="Pitluck S."/>
            <person name="Liolios K."/>
            <person name="Mikhailova N."/>
            <person name="Pati A."/>
            <person name="Ivanova N."/>
            <person name="Mavromatis K."/>
            <person name="Chen A."/>
            <person name="Palaniappan K."/>
            <person name="Chertkov O."/>
            <person name="Land M."/>
            <person name="Hauser L."/>
            <person name="Chang Y.J."/>
            <person name="Jeffries C.D."/>
            <person name="Brettin T."/>
            <person name="Detter J.C."/>
            <person name="Han C."/>
            <person name="Rohde M."/>
            <person name="Goker M."/>
            <person name="Bristow J."/>
            <person name="Eisen J.A."/>
            <person name="Markowitz V."/>
            <person name="Hugenholtz P."/>
            <person name="Kyrpides N.C."/>
            <person name="Klenk H.P."/>
        </authorList>
    </citation>
    <scope>NUCLEOTIDE SEQUENCE [LARGE SCALE GENOMIC DNA]</scope>
    <source>
        <strain evidence="5">ATCC BAA-972 / CDC 1076 / CIP 108378 / DSM 44985 / JCM 13578</strain>
    </source>
</reference>
<feature type="domain" description="DUF1731" evidence="3">
    <location>
        <begin position="396"/>
        <end position="443"/>
    </location>
</feature>
<dbReference type="NCBIfam" id="TIGR01777">
    <property type="entry name" value="yfcH"/>
    <property type="match status" value="1"/>
</dbReference>
<dbReference type="InterPro" id="IPR010099">
    <property type="entry name" value="SDR39U1"/>
</dbReference>
<evidence type="ECO:0000259" key="3">
    <source>
        <dbReference type="Pfam" id="PF08338"/>
    </source>
</evidence>